<proteinExistence type="predicted"/>
<gene>
    <name evidence="1" type="ORF">BDV96DRAFT_588493</name>
</gene>
<reference evidence="1" key="1">
    <citation type="journal article" date="2020" name="Stud. Mycol.">
        <title>101 Dothideomycetes genomes: a test case for predicting lifestyles and emergence of pathogens.</title>
        <authorList>
            <person name="Haridas S."/>
            <person name="Albert R."/>
            <person name="Binder M."/>
            <person name="Bloem J."/>
            <person name="Labutti K."/>
            <person name="Salamov A."/>
            <person name="Andreopoulos B."/>
            <person name="Baker S."/>
            <person name="Barry K."/>
            <person name="Bills G."/>
            <person name="Bluhm B."/>
            <person name="Cannon C."/>
            <person name="Castanera R."/>
            <person name="Culley D."/>
            <person name="Daum C."/>
            <person name="Ezra D."/>
            <person name="Gonzalez J."/>
            <person name="Henrissat B."/>
            <person name="Kuo A."/>
            <person name="Liang C."/>
            <person name="Lipzen A."/>
            <person name="Lutzoni F."/>
            <person name="Magnuson J."/>
            <person name="Mondo S."/>
            <person name="Nolan M."/>
            <person name="Ohm R."/>
            <person name="Pangilinan J."/>
            <person name="Park H.-J."/>
            <person name="Ramirez L."/>
            <person name="Alfaro M."/>
            <person name="Sun H."/>
            <person name="Tritt A."/>
            <person name="Yoshinaga Y."/>
            <person name="Zwiers L.-H."/>
            <person name="Turgeon B."/>
            <person name="Goodwin S."/>
            <person name="Spatafora J."/>
            <person name="Crous P."/>
            <person name="Grigoriev I."/>
        </authorList>
    </citation>
    <scope>NUCLEOTIDE SEQUENCE</scope>
    <source>
        <strain evidence="1">CBS 627.86</strain>
    </source>
</reference>
<evidence type="ECO:0000313" key="1">
    <source>
        <dbReference type="EMBL" id="KAF2107662.1"/>
    </source>
</evidence>
<accession>A0A6A5YKG6</accession>
<keyword evidence="2" id="KW-1185">Reference proteome</keyword>
<dbReference type="AlphaFoldDB" id="A0A6A5YKG6"/>
<dbReference type="Proteomes" id="UP000799770">
    <property type="component" value="Unassembled WGS sequence"/>
</dbReference>
<name>A0A6A5YKG6_9PLEO</name>
<protein>
    <submittedName>
        <fullName evidence="1">Uncharacterized protein</fullName>
    </submittedName>
</protein>
<dbReference type="EMBL" id="ML977352">
    <property type="protein sequence ID" value="KAF2107662.1"/>
    <property type="molecule type" value="Genomic_DNA"/>
</dbReference>
<organism evidence="1 2">
    <name type="scientific">Lophiotrema nucula</name>
    <dbReference type="NCBI Taxonomy" id="690887"/>
    <lineage>
        <taxon>Eukaryota</taxon>
        <taxon>Fungi</taxon>
        <taxon>Dikarya</taxon>
        <taxon>Ascomycota</taxon>
        <taxon>Pezizomycotina</taxon>
        <taxon>Dothideomycetes</taxon>
        <taxon>Pleosporomycetidae</taxon>
        <taxon>Pleosporales</taxon>
        <taxon>Lophiotremataceae</taxon>
        <taxon>Lophiotrema</taxon>
    </lineage>
</organism>
<sequence>MKRRPNTRGDGFTSHARRGHRSHLSPTAFLTCHNQKVAVSIMFVLRVLRLRLVCRYDAVPRCGNRPRASNTLPSSSISRAVNPNTRYTGTTFYMGIYARCITWPLQHAGTRRSMLGGCAGKRHSYSLELKADFNSVLDVDNISLRTCVSS</sequence>
<evidence type="ECO:0000313" key="2">
    <source>
        <dbReference type="Proteomes" id="UP000799770"/>
    </source>
</evidence>